<dbReference type="Proteomes" id="UP001165101">
    <property type="component" value="Unassembled WGS sequence"/>
</dbReference>
<name>A0ACB5U490_CANBO</name>
<accession>A0ACB5U490</accession>
<reference evidence="1" key="1">
    <citation type="submission" date="2023-04" db="EMBL/GenBank/DDBJ databases">
        <title>Candida boidinii NBRC 1967.</title>
        <authorList>
            <person name="Ichikawa N."/>
            <person name="Sato H."/>
            <person name="Tonouchi N."/>
        </authorList>
    </citation>
    <scope>NUCLEOTIDE SEQUENCE</scope>
    <source>
        <strain evidence="1">NBRC 1967</strain>
    </source>
</reference>
<keyword evidence="2" id="KW-1185">Reference proteome</keyword>
<evidence type="ECO:0000313" key="2">
    <source>
        <dbReference type="Proteomes" id="UP001165101"/>
    </source>
</evidence>
<comment type="caution">
    <text evidence="1">The sequence shown here is derived from an EMBL/GenBank/DDBJ whole genome shotgun (WGS) entry which is preliminary data.</text>
</comment>
<protein>
    <submittedName>
        <fullName evidence="1">Unnamed protein product</fullName>
    </submittedName>
</protein>
<dbReference type="EMBL" id="BSXV01004662">
    <property type="protein sequence ID" value="GMF00974.1"/>
    <property type="molecule type" value="Genomic_DNA"/>
</dbReference>
<evidence type="ECO:0000313" key="1">
    <source>
        <dbReference type="EMBL" id="GMF00974.1"/>
    </source>
</evidence>
<proteinExistence type="predicted"/>
<gene>
    <name evidence="1" type="ORF">Cboi01_000571000</name>
</gene>
<organism evidence="1 2">
    <name type="scientific">Candida boidinii</name>
    <name type="common">Yeast</name>
    <dbReference type="NCBI Taxonomy" id="5477"/>
    <lineage>
        <taxon>Eukaryota</taxon>
        <taxon>Fungi</taxon>
        <taxon>Dikarya</taxon>
        <taxon>Ascomycota</taxon>
        <taxon>Saccharomycotina</taxon>
        <taxon>Pichiomycetes</taxon>
        <taxon>Pichiales</taxon>
        <taxon>Pichiaceae</taxon>
        <taxon>Ogataea</taxon>
        <taxon>Ogataea/Candida clade</taxon>
    </lineage>
</organism>
<sequence length="179" mass="21142">MGISEPKIKEMADDVTMVPQPEMKDAKKEPVKQQEGAQEEQVDIVSQLEDLQKYNNTPAIDPEDLLTLEFIADELNDENDLEEGEDPNFEDYNQWELQEGDEEEDGYEFEEGEEEEEEDEDEDEEEEEEEEDNDEDDEDKNQFKKFSMMVPQKAQNNFWKQIQELRKAKSQESEISKIF</sequence>